<comment type="function">
    <text evidence="3">Probably deamidates glutamine residues to glutamate on methyl-accepting chemotaxis receptors (MCPs), playing an important role in chemotaxis.</text>
</comment>
<keyword evidence="1 3" id="KW-0145">Chemotaxis</keyword>
<reference evidence="4 5" key="1">
    <citation type="submission" date="2016-09" db="EMBL/GenBank/DDBJ databases">
        <title>Desulfuribacillus arsenicus sp. nov., an obligately anaerobic, dissimilatory arsenic- and antimonate-reducing bacterium isolated from anoxic sediments.</title>
        <authorList>
            <person name="Abin C.A."/>
            <person name="Hollibaugh J.T."/>
        </authorList>
    </citation>
    <scope>NUCLEOTIDE SEQUENCE [LARGE SCALE GENOMIC DNA]</scope>
    <source>
        <strain evidence="4 5">MLFW-2</strain>
    </source>
</reference>
<dbReference type="SUPFAM" id="SSF64438">
    <property type="entry name" value="CNF1/YfiH-like putative cysteine hydrolases"/>
    <property type="match status" value="1"/>
</dbReference>
<protein>
    <recommendedName>
        <fullName evidence="3">Probable chemoreceptor glutamine deamidase CheD</fullName>
        <ecNumber evidence="3">3.5.1.44</ecNumber>
    </recommendedName>
</protein>
<organism evidence="4 5">
    <name type="scientific">Desulfuribacillus stibiiarsenatis</name>
    <dbReference type="NCBI Taxonomy" id="1390249"/>
    <lineage>
        <taxon>Bacteria</taxon>
        <taxon>Bacillati</taxon>
        <taxon>Bacillota</taxon>
        <taxon>Desulfuribacillia</taxon>
        <taxon>Desulfuribacillales</taxon>
        <taxon>Desulfuribacillaceae</taxon>
        <taxon>Desulfuribacillus</taxon>
    </lineage>
</organism>
<keyword evidence="2 3" id="KW-0378">Hydrolase</keyword>
<comment type="caution">
    <text evidence="4">The sequence shown here is derived from an EMBL/GenBank/DDBJ whole genome shotgun (WGS) entry which is preliminary data.</text>
</comment>
<gene>
    <name evidence="3" type="primary">cheD</name>
    <name evidence="4" type="ORF">BHU72_02180</name>
</gene>
<name>A0A1E5L6F6_9FIRM</name>
<comment type="similarity">
    <text evidence="3">Belongs to the CheD family.</text>
</comment>
<evidence type="ECO:0000256" key="2">
    <source>
        <dbReference type="ARBA" id="ARBA00022801"/>
    </source>
</evidence>
<dbReference type="PANTHER" id="PTHR35147">
    <property type="entry name" value="CHEMORECEPTOR GLUTAMINE DEAMIDASE CHED-RELATED"/>
    <property type="match status" value="1"/>
</dbReference>
<dbReference type="GO" id="GO:0050568">
    <property type="term" value="F:protein-glutamine glutaminase activity"/>
    <property type="evidence" value="ECO:0007669"/>
    <property type="project" value="UniProtKB-UniRule"/>
</dbReference>
<dbReference type="InterPro" id="IPR005659">
    <property type="entry name" value="Chemorcpt_Glu_NH3ase_CheD"/>
</dbReference>
<dbReference type="PANTHER" id="PTHR35147:SF2">
    <property type="entry name" value="CHEMORECEPTOR GLUTAMINE DEAMIDASE CHED-RELATED"/>
    <property type="match status" value="1"/>
</dbReference>
<evidence type="ECO:0000313" key="5">
    <source>
        <dbReference type="Proteomes" id="UP000095255"/>
    </source>
</evidence>
<evidence type="ECO:0000256" key="3">
    <source>
        <dbReference type="HAMAP-Rule" id="MF_01440"/>
    </source>
</evidence>
<dbReference type="RefSeq" id="WP_069701712.1">
    <property type="nucleotide sequence ID" value="NZ_MJAT01000012.1"/>
</dbReference>
<dbReference type="Proteomes" id="UP000095255">
    <property type="component" value="Unassembled WGS sequence"/>
</dbReference>
<dbReference type="CDD" id="cd16352">
    <property type="entry name" value="CheD"/>
    <property type="match status" value="1"/>
</dbReference>
<dbReference type="EC" id="3.5.1.44" evidence="3"/>
<dbReference type="Pfam" id="PF03975">
    <property type="entry name" value="CheD"/>
    <property type="match status" value="1"/>
</dbReference>
<sequence>MKKGLNKQLNKLTYELFAGDYYATNERDIVMSTLLGSCISVCLLDTVNKVAGMNHFMLPSAVRGNDIIFNEDARYGIQSMEMMINAMMKKGAHRLYLKAKVFGGGKVLDTTTSNVAKSNIEFAINYLKMEDIPILAKDVGGESGRKIYFFPDTFEIYLKRIRYNKTLEHAVARERQFLDWMKKQKASTNDDNLTLFD</sequence>
<evidence type="ECO:0000313" key="4">
    <source>
        <dbReference type="EMBL" id="OEH85628.1"/>
    </source>
</evidence>
<dbReference type="EMBL" id="MJAT01000012">
    <property type="protein sequence ID" value="OEH85628.1"/>
    <property type="molecule type" value="Genomic_DNA"/>
</dbReference>
<dbReference type="AlphaFoldDB" id="A0A1E5L6F6"/>
<dbReference type="STRING" id="1390249.BHU72_02180"/>
<dbReference type="InterPro" id="IPR038592">
    <property type="entry name" value="CheD-like_sf"/>
</dbReference>
<dbReference type="OrthoDB" id="9807202at2"/>
<comment type="catalytic activity">
    <reaction evidence="3">
        <text>L-glutaminyl-[protein] + H2O = L-glutamyl-[protein] + NH4(+)</text>
        <dbReference type="Rhea" id="RHEA:16441"/>
        <dbReference type="Rhea" id="RHEA-COMP:10207"/>
        <dbReference type="Rhea" id="RHEA-COMP:10208"/>
        <dbReference type="ChEBI" id="CHEBI:15377"/>
        <dbReference type="ChEBI" id="CHEBI:28938"/>
        <dbReference type="ChEBI" id="CHEBI:29973"/>
        <dbReference type="ChEBI" id="CHEBI:30011"/>
        <dbReference type="EC" id="3.5.1.44"/>
    </reaction>
</comment>
<keyword evidence="5" id="KW-1185">Reference proteome</keyword>
<evidence type="ECO:0000256" key="1">
    <source>
        <dbReference type="ARBA" id="ARBA00022500"/>
    </source>
</evidence>
<dbReference type="InterPro" id="IPR011324">
    <property type="entry name" value="Cytotoxic_necrot_fac-like_cat"/>
</dbReference>
<dbReference type="HAMAP" id="MF_01440">
    <property type="entry name" value="CheD"/>
    <property type="match status" value="1"/>
</dbReference>
<dbReference type="GO" id="GO:0006935">
    <property type="term" value="P:chemotaxis"/>
    <property type="evidence" value="ECO:0007669"/>
    <property type="project" value="UniProtKB-UniRule"/>
</dbReference>
<proteinExistence type="inferred from homology"/>
<dbReference type="Gene3D" id="3.30.1330.200">
    <property type="match status" value="1"/>
</dbReference>
<accession>A0A1E5L6F6</accession>